<dbReference type="Gene3D" id="1.20.58.70">
    <property type="match status" value="1"/>
</dbReference>
<dbReference type="PROSITE" id="PS00914">
    <property type="entry name" value="SYNTAXIN"/>
    <property type="match status" value="1"/>
</dbReference>
<dbReference type="Pfam" id="PF05739">
    <property type="entry name" value="SNARE"/>
    <property type="match status" value="1"/>
</dbReference>
<feature type="compositionally biased region" description="Low complexity" evidence="8">
    <location>
        <begin position="167"/>
        <end position="180"/>
    </location>
</feature>
<dbReference type="GO" id="GO:0031201">
    <property type="term" value="C:SNARE complex"/>
    <property type="evidence" value="ECO:0007669"/>
    <property type="project" value="EnsemblFungi"/>
</dbReference>
<feature type="compositionally biased region" description="Polar residues" evidence="8">
    <location>
        <begin position="190"/>
        <end position="199"/>
    </location>
</feature>
<evidence type="ECO:0000256" key="1">
    <source>
        <dbReference type="ARBA" id="ARBA00004211"/>
    </source>
</evidence>
<dbReference type="SMART" id="SM00397">
    <property type="entry name" value="t_SNARE"/>
    <property type="match status" value="1"/>
</dbReference>
<keyword evidence="7 9" id="KW-0472">Membrane</keyword>
<dbReference type="SUPFAM" id="SSF47661">
    <property type="entry name" value="t-snare proteins"/>
    <property type="match status" value="1"/>
</dbReference>
<name>A0A8X7TBI9_CANPA</name>
<evidence type="ECO:0000313" key="11">
    <source>
        <dbReference type="EMBL" id="KAF6057352.1"/>
    </source>
</evidence>
<comment type="caution">
    <text evidence="11">The sequence shown here is derived from an EMBL/GenBank/DDBJ whole genome shotgun (WGS) entry which is preliminary data.</text>
</comment>
<reference evidence="11" key="1">
    <citation type="submission" date="2020-03" db="EMBL/GenBank/DDBJ databases">
        <title>FDA dAtabase for Regulatory Grade micrObial Sequences (FDA-ARGOS): Supporting development and validation of Infectious Disease Dx tests.</title>
        <authorList>
            <person name="Campos J."/>
            <person name="Goldberg B."/>
            <person name="Tallon L."/>
            <person name="Sadzewicz L."/>
            <person name="Vavikolanu K."/>
            <person name="Mehta A."/>
            <person name="Aluvathingal J."/>
            <person name="Nadendla S."/>
            <person name="Nandy P."/>
            <person name="Geyer C."/>
            <person name="Yan Y."/>
            <person name="Sichtig H."/>
        </authorList>
    </citation>
    <scope>NUCLEOTIDE SEQUENCE [LARGE SCALE GENOMIC DNA]</scope>
    <source>
        <strain evidence="11">FDAARGOS_652</strain>
    </source>
</reference>
<accession>A0A8X7TBI9</accession>
<dbReference type="InterPro" id="IPR006012">
    <property type="entry name" value="Syntaxin/epimorphin_CS"/>
</dbReference>
<comment type="similarity">
    <text evidence="2">Belongs to the syntaxin family.</text>
</comment>
<feature type="compositionally biased region" description="Polar residues" evidence="8">
    <location>
        <begin position="206"/>
        <end position="217"/>
    </location>
</feature>
<comment type="subcellular location">
    <subcellularLocation>
        <location evidence="1">Membrane</location>
        <topology evidence="1">Single-pass type IV membrane protein</topology>
    </subcellularLocation>
</comment>
<dbReference type="CDD" id="cd15844">
    <property type="entry name" value="SNARE_syntaxin5"/>
    <property type="match status" value="1"/>
</dbReference>
<dbReference type="GO" id="GO:0000139">
    <property type="term" value="C:Golgi membrane"/>
    <property type="evidence" value="ECO:0007669"/>
    <property type="project" value="TreeGrafter"/>
</dbReference>
<gene>
    <name evidence="11" type="ORF">FOB60_001907</name>
</gene>
<dbReference type="GO" id="GO:0000149">
    <property type="term" value="F:SNARE binding"/>
    <property type="evidence" value="ECO:0007669"/>
    <property type="project" value="TreeGrafter"/>
</dbReference>
<evidence type="ECO:0000256" key="9">
    <source>
        <dbReference type="SAM" id="Phobius"/>
    </source>
</evidence>
<dbReference type="PANTHER" id="PTHR19957">
    <property type="entry name" value="SYNTAXIN"/>
    <property type="match status" value="1"/>
</dbReference>
<dbReference type="InterPro" id="IPR000727">
    <property type="entry name" value="T_SNARE_dom"/>
</dbReference>
<dbReference type="GO" id="GO:0090083">
    <property type="term" value="P:regulation of inclusion body assembly"/>
    <property type="evidence" value="ECO:0007669"/>
    <property type="project" value="EnsemblFungi"/>
</dbReference>
<keyword evidence="6" id="KW-0175">Coiled coil</keyword>
<evidence type="ECO:0000256" key="3">
    <source>
        <dbReference type="ARBA" id="ARBA00022448"/>
    </source>
</evidence>
<organism evidence="11 12">
    <name type="scientific">Candida parapsilosis</name>
    <name type="common">Yeast</name>
    <dbReference type="NCBI Taxonomy" id="5480"/>
    <lineage>
        <taxon>Eukaryota</taxon>
        <taxon>Fungi</taxon>
        <taxon>Dikarya</taxon>
        <taxon>Ascomycota</taxon>
        <taxon>Saccharomycotina</taxon>
        <taxon>Pichiomycetes</taxon>
        <taxon>Debaryomycetaceae</taxon>
        <taxon>Candida/Lodderomyces clade</taxon>
        <taxon>Candida</taxon>
    </lineage>
</organism>
<keyword evidence="3" id="KW-0813">Transport</keyword>
<evidence type="ECO:0000256" key="6">
    <source>
        <dbReference type="ARBA" id="ARBA00023054"/>
    </source>
</evidence>
<dbReference type="GO" id="GO:0048278">
    <property type="term" value="P:vesicle docking"/>
    <property type="evidence" value="ECO:0007669"/>
    <property type="project" value="TreeGrafter"/>
</dbReference>
<sequence>MSMSIQNRTVEFHQCVNTYEKINRKQQHQSNARIKPQAQDQPHKKSHFGQQASIIAKDISHVTELLSKLALLAKRKPIFDDKPIEIGELTYVIKQDIFKIETSIQNLQKYMKGESSITVDSQTSQFSKNVLTLLNSKMKNVSGEFKNVLEIRQKNEIMNKNRQENFLSSVSNSRRLNSASPLNVDRSEPTNDSLSNLNENPFLLGSTPQSTPNNNKLSAADPEITSPYDNGQYLSLPDQQQQQMLLMEEQNSGQQYLQSRNRAVESIESTINEVGNLFQQLATMVSEQGEQIQRIDANVEDINLNITGAQRELLKYYAHITSNRWLFLKIFGVLIIFFFLWVLVS</sequence>
<proteinExistence type="inferred from homology"/>
<dbReference type="Pfam" id="PF11416">
    <property type="entry name" value="Syntaxin-5_N"/>
    <property type="match status" value="1"/>
</dbReference>
<dbReference type="PANTHER" id="PTHR19957:SF3">
    <property type="entry name" value="SYNTAXIN-5"/>
    <property type="match status" value="1"/>
</dbReference>
<evidence type="ECO:0000259" key="10">
    <source>
        <dbReference type="PROSITE" id="PS50192"/>
    </source>
</evidence>
<feature type="domain" description="T-SNARE coiled-coil homology" evidence="10">
    <location>
        <begin position="254"/>
        <end position="316"/>
    </location>
</feature>
<feature type="region of interest" description="Disordered" evidence="8">
    <location>
        <begin position="25"/>
        <end position="46"/>
    </location>
</feature>
<evidence type="ECO:0000256" key="2">
    <source>
        <dbReference type="ARBA" id="ARBA00009063"/>
    </source>
</evidence>
<evidence type="ECO:0000256" key="8">
    <source>
        <dbReference type="SAM" id="MobiDB-lite"/>
    </source>
</evidence>
<dbReference type="OrthoDB" id="421009at2759"/>
<dbReference type="InterPro" id="IPR045242">
    <property type="entry name" value="Syntaxin"/>
</dbReference>
<evidence type="ECO:0000256" key="7">
    <source>
        <dbReference type="ARBA" id="ARBA00023136"/>
    </source>
</evidence>
<dbReference type="AlphaFoldDB" id="A0A8X7TBI9"/>
<dbReference type="Proteomes" id="UP000590412">
    <property type="component" value="Unassembled WGS sequence"/>
</dbReference>
<feature type="transmembrane region" description="Helical" evidence="9">
    <location>
        <begin position="325"/>
        <end position="344"/>
    </location>
</feature>
<keyword evidence="4 9" id="KW-0812">Transmembrane</keyword>
<dbReference type="GO" id="GO:0006891">
    <property type="term" value="P:intra-Golgi vesicle-mediated transport"/>
    <property type="evidence" value="ECO:0007669"/>
    <property type="project" value="EnsemblFungi"/>
</dbReference>
<evidence type="ECO:0000256" key="5">
    <source>
        <dbReference type="ARBA" id="ARBA00022989"/>
    </source>
</evidence>
<dbReference type="GO" id="GO:0048280">
    <property type="term" value="P:vesicle fusion with Golgi apparatus"/>
    <property type="evidence" value="ECO:0007669"/>
    <property type="project" value="EnsemblFungi"/>
</dbReference>
<protein>
    <submittedName>
        <fullName evidence="11">Syntaxin family protein</fullName>
    </submittedName>
</protein>
<dbReference type="GO" id="GO:0005484">
    <property type="term" value="F:SNAP receptor activity"/>
    <property type="evidence" value="ECO:0007669"/>
    <property type="project" value="EnsemblFungi"/>
</dbReference>
<dbReference type="GO" id="GO:0006886">
    <property type="term" value="P:intracellular protein transport"/>
    <property type="evidence" value="ECO:0007669"/>
    <property type="project" value="EnsemblFungi"/>
</dbReference>
<dbReference type="EMBL" id="JABWAB010000003">
    <property type="protein sequence ID" value="KAF6057352.1"/>
    <property type="molecule type" value="Genomic_DNA"/>
</dbReference>
<keyword evidence="5 9" id="KW-1133">Transmembrane helix</keyword>
<dbReference type="PROSITE" id="PS50192">
    <property type="entry name" value="T_SNARE"/>
    <property type="match status" value="1"/>
</dbReference>
<evidence type="ECO:0000313" key="12">
    <source>
        <dbReference type="Proteomes" id="UP000590412"/>
    </source>
</evidence>
<feature type="region of interest" description="Disordered" evidence="8">
    <location>
        <begin position="165"/>
        <end position="234"/>
    </location>
</feature>
<dbReference type="GO" id="GO:0005801">
    <property type="term" value="C:cis-Golgi network"/>
    <property type="evidence" value="ECO:0007669"/>
    <property type="project" value="EnsemblFungi"/>
</dbReference>
<dbReference type="InterPro" id="IPR010989">
    <property type="entry name" value="SNARE"/>
</dbReference>
<dbReference type="InterPro" id="IPR021538">
    <property type="entry name" value="Syntaxin-5_N"/>
</dbReference>
<dbReference type="GO" id="GO:0006888">
    <property type="term" value="P:endoplasmic reticulum to Golgi vesicle-mediated transport"/>
    <property type="evidence" value="ECO:0007669"/>
    <property type="project" value="EnsemblFungi"/>
</dbReference>
<evidence type="ECO:0000256" key="4">
    <source>
        <dbReference type="ARBA" id="ARBA00022692"/>
    </source>
</evidence>